<organism evidence="2 3">
    <name type="scientific">Lactuca virosa</name>
    <dbReference type="NCBI Taxonomy" id="75947"/>
    <lineage>
        <taxon>Eukaryota</taxon>
        <taxon>Viridiplantae</taxon>
        <taxon>Streptophyta</taxon>
        <taxon>Embryophyta</taxon>
        <taxon>Tracheophyta</taxon>
        <taxon>Spermatophyta</taxon>
        <taxon>Magnoliopsida</taxon>
        <taxon>eudicotyledons</taxon>
        <taxon>Gunneridae</taxon>
        <taxon>Pentapetalae</taxon>
        <taxon>asterids</taxon>
        <taxon>campanulids</taxon>
        <taxon>Asterales</taxon>
        <taxon>Asteraceae</taxon>
        <taxon>Cichorioideae</taxon>
        <taxon>Cichorieae</taxon>
        <taxon>Lactucinae</taxon>
        <taxon>Lactuca</taxon>
    </lineage>
</organism>
<dbReference type="PANTHER" id="PTHR31672">
    <property type="entry name" value="BNACNNG10540D PROTEIN"/>
    <property type="match status" value="1"/>
</dbReference>
<dbReference type="InterPro" id="IPR013187">
    <property type="entry name" value="F-box-assoc_dom_typ3"/>
</dbReference>
<dbReference type="EMBL" id="CAKMRJ010000001">
    <property type="protein sequence ID" value="CAH1414312.1"/>
    <property type="molecule type" value="Genomic_DNA"/>
</dbReference>
<evidence type="ECO:0000259" key="1">
    <source>
        <dbReference type="PROSITE" id="PS50181"/>
    </source>
</evidence>
<accession>A0AAU9LJ11</accession>
<feature type="domain" description="F-box" evidence="1">
    <location>
        <begin position="1"/>
        <end position="45"/>
    </location>
</feature>
<protein>
    <recommendedName>
        <fullName evidence="1">F-box domain-containing protein</fullName>
    </recommendedName>
</protein>
<dbReference type="SMART" id="SM00256">
    <property type="entry name" value="FBOX"/>
    <property type="match status" value="1"/>
</dbReference>
<dbReference type="CDD" id="cd22157">
    <property type="entry name" value="F-box_AtFBW1-like"/>
    <property type="match status" value="1"/>
</dbReference>
<evidence type="ECO:0000313" key="3">
    <source>
        <dbReference type="Proteomes" id="UP001157418"/>
    </source>
</evidence>
<dbReference type="Pfam" id="PF00646">
    <property type="entry name" value="F-box"/>
    <property type="match status" value="1"/>
</dbReference>
<dbReference type="PANTHER" id="PTHR31672:SF6">
    <property type="entry name" value="F-BOX DOMAIN-CONTAINING PROTEIN"/>
    <property type="match status" value="1"/>
</dbReference>
<dbReference type="SUPFAM" id="SSF81383">
    <property type="entry name" value="F-box domain"/>
    <property type="match status" value="1"/>
</dbReference>
<dbReference type="InterPro" id="IPR001810">
    <property type="entry name" value="F-box_dom"/>
</dbReference>
<dbReference type="SUPFAM" id="SSF50965">
    <property type="entry name" value="Galactose oxidase, central domain"/>
    <property type="match status" value="1"/>
</dbReference>
<comment type="caution">
    <text evidence="2">The sequence shown here is derived from an EMBL/GenBank/DDBJ whole genome shotgun (WGS) entry which is preliminary data.</text>
</comment>
<dbReference type="InterPro" id="IPR015915">
    <property type="entry name" value="Kelch-typ_b-propeller"/>
</dbReference>
<dbReference type="Gene3D" id="1.20.1280.50">
    <property type="match status" value="1"/>
</dbReference>
<reference evidence="2 3" key="1">
    <citation type="submission" date="2022-01" db="EMBL/GenBank/DDBJ databases">
        <authorList>
            <person name="Xiong W."/>
            <person name="Schranz E."/>
        </authorList>
    </citation>
    <scope>NUCLEOTIDE SEQUENCE [LARGE SCALE GENOMIC DNA]</scope>
</reference>
<keyword evidence="3" id="KW-1185">Reference proteome</keyword>
<sequence length="381" mass="42973">MLDNLCEELMVEILTRLPPKSLLRFRSVSKSIRACIDSPGFIRKHTCRSPQRLVLIHVLYNKYLQENGDALFCTLHAQDQLPLPLCGGYIGITPLQYPRRKASLIGFCNGIFLLFGYENGVISLWNPSIKRLLTLPACPRRLIYGLGYGLGFDPMTDDNKVVSIPANGNTRILESSFVYATKTGAWHPIDSRMPLYSRVLSRACYLNGVLHWVVGCCFPDSEDIQFHYIMTFDLSTHVFGIIDLPKPSWLTQQLQIIQGSLAVLSGNDSDVDTWIWVRNRRDAYADSSWSLVLKSETIKAEKGVRKALELTNNGDLLLDAFWEGFRVYSPKTGALLTLMEFNHTSALLDMDTYVETLELLHMGTACQEPNPLFLQATSSLK</sequence>
<dbReference type="InterPro" id="IPR011043">
    <property type="entry name" value="Gal_Oxase/kelch_b-propeller"/>
</dbReference>
<dbReference type="Gene3D" id="2.120.10.80">
    <property type="entry name" value="Kelch-type beta propeller"/>
    <property type="match status" value="1"/>
</dbReference>
<gene>
    <name evidence="2" type="ORF">LVIROSA_LOCUS2233</name>
</gene>
<dbReference type="Proteomes" id="UP001157418">
    <property type="component" value="Unassembled WGS sequence"/>
</dbReference>
<dbReference type="NCBIfam" id="TIGR01640">
    <property type="entry name" value="F_box_assoc_1"/>
    <property type="match status" value="1"/>
</dbReference>
<dbReference type="InterPro" id="IPR017451">
    <property type="entry name" value="F-box-assoc_interact_dom"/>
</dbReference>
<dbReference type="AlphaFoldDB" id="A0AAU9LJ11"/>
<dbReference type="Pfam" id="PF08268">
    <property type="entry name" value="FBA_3"/>
    <property type="match status" value="1"/>
</dbReference>
<dbReference type="InterPro" id="IPR050796">
    <property type="entry name" value="SCF_F-box_component"/>
</dbReference>
<dbReference type="InterPro" id="IPR036047">
    <property type="entry name" value="F-box-like_dom_sf"/>
</dbReference>
<proteinExistence type="predicted"/>
<evidence type="ECO:0000313" key="2">
    <source>
        <dbReference type="EMBL" id="CAH1414312.1"/>
    </source>
</evidence>
<dbReference type="PROSITE" id="PS50181">
    <property type="entry name" value="FBOX"/>
    <property type="match status" value="1"/>
</dbReference>
<name>A0AAU9LJ11_9ASTR</name>